<evidence type="ECO:0000313" key="2">
    <source>
        <dbReference type="EMBL" id="AXX90392.1"/>
    </source>
</evidence>
<dbReference type="Pfam" id="PF06210">
    <property type="entry name" value="DUF1003"/>
    <property type="match status" value="1"/>
</dbReference>
<name>A0AAD0T1B6_9BACT</name>
<gene>
    <name evidence="2" type="ORF">ASUIS_1930</name>
</gene>
<organism evidence="2 3">
    <name type="scientific">Arcobacter suis CECT 7833</name>
    <dbReference type="NCBI Taxonomy" id="663365"/>
    <lineage>
        <taxon>Bacteria</taxon>
        <taxon>Pseudomonadati</taxon>
        <taxon>Campylobacterota</taxon>
        <taxon>Epsilonproteobacteria</taxon>
        <taxon>Campylobacterales</taxon>
        <taxon>Arcobacteraceae</taxon>
        <taxon>Arcobacter</taxon>
    </lineage>
</organism>
<accession>A0AAD0T1B6</accession>
<protein>
    <submittedName>
        <fullName evidence="2">DUF1003 domain-containing membrane protein</fullName>
    </submittedName>
</protein>
<feature type="transmembrane region" description="Helical" evidence="1">
    <location>
        <begin position="146"/>
        <end position="168"/>
    </location>
</feature>
<dbReference type="AlphaFoldDB" id="A0AAD0T1B6"/>
<keyword evidence="3" id="KW-1185">Reference proteome</keyword>
<dbReference type="InterPro" id="IPR010406">
    <property type="entry name" value="DUF1003"/>
</dbReference>
<reference evidence="2 3" key="1">
    <citation type="submission" date="2018-08" db="EMBL/GenBank/DDBJ databases">
        <title>Complete genome of the Arcobacter suis type strain LMG 26152.</title>
        <authorList>
            <person name="Miller W.G."/>
            <person name="Yee E."/>
            <person name="Bono J.L."/>
        </authorList>
    </citation>
    <scope>NUCLEOTIDE SEQUENCE [LARGE SCALE GENOMIC DNA]</scope>
    <source>
        <strain evidence="2 3">CECT 7833</strain>
    </source>
</reference>
<keyword evidence="1" id="KW-1133">Transmembrane helix</keyword>
<keyword evidence="1" id="KW-0472">Membrane</keyword>
<sequence>MEKLHKCSVCHKNFKSNEIIHSDIIREGISKLIQKDITDWNESSEICRDDLHFYQNKYVHMLLESEKGELSTLEHQVLETMQQHELISITSADTASDHEWTLGERVADKIATFGGSWAFMGFFAGFLVVWITINSVAVYWKPADPYPFILLNLLLSCLAAIQAPIIMMSQNRQEAKDRLRSQYDYQVNLKAELEIRQLHEKMDHLLSHQWERLAQIQGIQIDLLEELRRKTK</sequence>
<dbReference type="KEGG" id="asui:ASUIS_1930"/>
<dbReference type="Proteomes" id="UP000263040">
    <property type="component" value="Chromosome"/>
</dbReference>
<keyword evidence="1" id="KW-0812">Transmembrane</keyword>
<evidence type="ECO:0000313" key="3">
    <source>
        <dbReference type="Proteomes" id="UP000263040"/>
    </source>
</evidence>
<dbReference type="PANTHER" id="PTHR41386:SF1">
    <property type="entry name" value="MEMBRANE PROTEIN"/>
    <property type="match status" value="1"/>
</dbReference>
<dbReference type="RefSeq" id="WP_204513395.1">
    <property type="nucleotide sequence ID" value="NZ_CP032100.1"/>
</dbReference>
<evidence type="ECO:0000256" key="1">
    <source>
        <dbReference type="SAM" id="Phobius"/>
    </source>
</evidence>
<dbReference type="PANTHER" id="PTHR41386">
    <property type="entry name" value="INTEGRAL MEMBRANE PROTEIN-RELATED"/>
    <property type="match status" value="1"/>
</dbReference>
<proteinExistence type="predicted"/>
<feature type="transmembrane region" description="Helical" evidence="1">
    <location>
        <begin position="117"/>
        <end position="140"/>
    </location>
</feature>
<dbReference type="EMBL" id="CP032100">
    <property type="protein sequence ID" value="AXX90392.1"/>
    <property type="molecule type" value="Genomic_DNA"/>
</dbReference>